<name>F9WIS8_TRYCI</name>
<evidence type="ECO:0000313" key="2">
    <source>
        <dbReference type="Proteomes" id="UP000000702"/>
    </source>
</evidence>
<comment type="caution">
    <text evidence="1">The sequence shown here is derived from an EMBL/GenBank/DDBJ whole genome shotgun (WGS) entry which is preliminary data.</text>
</comment>
<evidence type="ECO:0000313" key="1">
    <source>
        <dbReference type="EMBL" id="CCD17226.1"/>
    </source>
</evidence>
<dbReference type="EMBL" id="CAEQ01002633">
    <property type="protein sequence ID" value="CCD17226.1"/>
    <property type="molecule type" value="Genomic_DNA"/>
</dbReference>
<dbReference type="VEuPathDB" id="TriTrypDB:TcIL3000_0_20620"/>
<protein>
    <submittedName>
        <fullName evidence="1">WGS project CAEQ00000000 data, annotated contig 827</fullName>
    </submittedName>
</protein>
<proteinExistence type="predicted"/>
<sequence>MWRDIHLELRASADVFGGSSRDTKFQNADVSDENFLALVGIFSCPSFVKVNGNISSPSSFTNARATMRSLFVPIVLIFISSPLVSCKRMFVPCEVSTESLLPLQLRSLPVMASKLRPSVCVGSRAAGDWRFLVHTSPRHHKCRPLRLYQNS</sequence>
<organism evidence="1 2">
    <name type="scientific">Trypanosoma congolense (strain IL3000)</name>
    <dbReference type="NCBI Taxonomy" id="1068625"/>
    <lineage>
        <taxon>Eukaryota</taxon>
        <taxon>Discoba</taxon>
        <taxon>Euglenozoa</taxon>
        <taxon>Kinetoplastea</taxon>
        <taxon>Metakinetoplastina</taxon>
        <taxon>Trypanosomatida</taxon>
        <taxon>Trypanosomatidae</taxon>
        <taxon>Trypanosoma</taxon>
        <taxon>Nannomonas</taxon>
    </lineage>
</organism>
<dbReference type="AlphaFoldDB" id="F9WIS8"/>
<accession>F9WIS8</accession>
<gene>
    <name evidence="1" type="ORF">TCIL3000_0_20620</name>
</gene>
<dbReference type="Proteomes" id="UP000000702">
    <property type="component" value="Unassembled WGS sequence"/>
</dbReference>
<keyword evidence="2" id="KW-1185">Reference proteome</keyword>
<reference evidence="1 2" key="2">
    <citation type="journal article" date="2012" name="Proc. Natl. Acad. Sci. U.S.A.">
        <title>Antigenic diversity is generated by distinct evolutionary mechanisms in African trypanosome species.</title>
        <authorList>
            <person name="Jackson A.P."/>
            <person name="Berry A."/>
            <person name="Aslett M."/>
            <person name="Allison H.C."/>
            <person name="Burton P."/>
            <person name="Vavrova-Anderson J."/>
            <person name="Brown R."/>
            <person name="Browne H."/>
            <person name="Corton N."/>
            <person name="Hauser H."/>
            <person name="Gamble J."/>
            <person name="Gilderthorp R."/>
            <person name="Marcello L."/>
            <person name="McQuillan J."/>
            <person name="Otto T.D."/>
            <person name="Quail M.A."/>
            <person name="Sanders M.J."/>
            <person name="van Tonder A."/>
            <person name="Ginger M.L."/>
            <person name="Field M.C."/>
            <person name="Barry J.D."/>
            <person name="Hertz-Fowler C."/>
            <person name="Berriman M."/>
        </authorList>
    </citation>
    <scope>NUCLEOTIDE SEQUENCE [LARGE SCALE GENOMIC DNA]</scope>
    <source>
        <strain evidence="1 2">IL3000</strain>
    </source>
</reference>
<reference evidence="2" key="1">
    <citation type="submission" date="2011-07" db="EMBL/GenBank/DDBJ databases">
        <title>Divergent evolution of antigenic variation in African trypanosomes.</title>
        <authorList>
            <person name="Jackson A.P."/>
            <person name="Berry A."/>
            <person name="Allison H.C."/>
            <person name="Burton P."/>
            <person name="Anderson J."/>
            <person name="Aslett M."/>
            <person name="Brown R."/>
            <person name="Corton N."/>
            <person name="Harris D."/>
            <person name="Hauser H."/>
            <person name="Gamble J."/>
            <person name="Gilderthorp R."/>
            <person name="McQuillan J."/>
            <person name="Quail M.A."/>
            <person name="Sanders M."/>
            <person name="Van Tonder A."/>
            <person name="Ginger M.L."/>
            <person name="Donelson J.E."/>
            <person name="Field M.C."/>
            <person name="Barry J.D."/>
            <person name="Berriman M."/>
            <person name="Hertz-Fowler C."/>
        </authorList>
    </citation>
    <scope>NUCLEOTIDE SEQUENCE [LARGE SCALE GENOMIC DNA]</scope>
    <source>
        <strain evidence="2">IL3000</strain>
    </source>
</reference>